<organism evidence="1 2">
    <name type="scientific">Acinetobacter oleivorans (strain JCM 16667 / KCTC 23045 / DR1)</name>
    <dbReference type="NCBI Taxonomy" id="436717"/>
    <lineage>
        <taxon>Bacteria</taxon>
        <taxon>Pseudomonadati</taxon>
        <taxon>Pseudomonadota</taxon>
        <taxon>Gammaproteobacteria</taxon>
        <taxon>Moraxellales</taxon>
        <taxon>Moraxellaceae</taxon>
        <taxon>Acinetobacter</taxon>
    </lineage>
</organism>
<name>A0AAN0P6E8_ACISD</name>
<proteinExistence type="predicted"/>
<dbReference type="GeneID" id="45232495"/>
<evidence type="ECO:0000313" key="2">
    <source>
        <dbReference type="Proteomes" id="UP000000392"/>
    </source>
</evidence>
<dbReference type="KEGG" id="acd:AOLE_03850"/>
<gene>
    <name evidence="1" type="ordered locus">AOLE_03850</name>
</gene>
<evidence type="ECO:0000313" key="1">
    <source>
        <dbReference type="EMBL" id="ADI89667.1"/>
    </source>
</evidence>
<dbReference type="EMBL" id="CP002080">
    <property type="protein sequence ID" value="ADI89667.1"/>
    <property type="molecule type" value="Genomic_DNA"/>
</dbReference>
<dbReference type="RefSeq" id="WP_013196997.1">
    <property type="nucleotide sequence ID" value="NC_014259.1"/>
</dbReference>
<accession>A0AAN0P6E8</accession>
<dbReference type="AlphaFoldDB" id="A0AAN0P6E8"/>
<reference evidence="1 2" key="1">
    <citation type="journal article" date="2010" name="J. Bacteriol.">
        <title>Complete genome sequence of the diesel-degrading Acinetobacter sp. strain DR1.</title>
        <authorList>
            <person name="Jung J."/>
            <person name="Baek J.H."/>
            <person name="Park W."/>
        </authorList>
    </citation>
    <scope>NUCLEOTIDE SEQUENCE [LARGE SCALE GENOMIC DNA]</scope>
    <source>
        <strain evidence="2">JCM 16667 / KCTC 23045 / DR1</strain>
    </source>
</reference>
<protein>
    <submittedName>
        <fullName evidence="1">Uncharacterized protein</fullName>
    </submittedName>
</protein>
<sequence length="113" mass="13109">MIRILLLLFSILLLTKIHATGLFSCTVYFRDNHSYFSGCSITKHDYLINAPKQIINKFKILERKIETYWITLLVDANSQENGVLVLKTKERDEIHLKASCHLLDAFEGIVNRE</sequence>
<dbReference type="Proteomes" id="UP000000392">
    <property type="component" value="Chromosome"/>
</dbReference>